<feature type="transmembrane region" description="Helical" evidence="6">
    <location>
        <begin position="48"/>
        <end position="73"/>
    </location>
</feature>
<name>A0A1L6JF86_9SPHN</name>
<feature type="transmembrane region" description="Helical" evidence="6">
    <location>
        <begin position="371"/>
        <end position="390"/>
    </location>
</feature>
<accession>A0A1L6JF86</accession>
<evidence type="ECO:0000256" key="1">
    <source>
        <dbReference type="ARBA" id="ARBA00004651"/>
    </source>
</evidence>
<evidence type="ECO:0000256" key="5">
    <source>
        <dbReference type="ARBA" id="ARBA00023136"/>
    </source>
</evidence>
<dbReference type="Proteomes" id="UP000185161">
    <property type="component" value="Chromosome"/>
</dbReference>
<reference evidence="8 10" key="3">
    <citation type="submission" date="2018-07" db="EMBL/GenBank/DDBJ databases">
        <title>Genomic and Epidemiologic Investigation of an Indolent Hospital Outbreak.</title>
        <authorList>
            <person name="Johnson R.C."/>
            <person name="Deming C."/>
            <person name="Conlan S."/>
            <person name="Zellmer C.J."/>
            <person name="Michelin A.V."/>
            <person name="Lee-Lin S."/>
            <person name="Thomas P.J."/>
            <person name="Park M."/>
            <person name="Weingarten R.A."/>
            <person name="Less J."/>
            <person name="Dekker J.P."/>
            <person name="Frank K.M."/>
            <person name="Musser K.A."/>
            <person name="Mcquiston J.R."/>
            <person name="Henderson D.K."/>
            <person name="Lau A.F."/>
            <person name="Palmore T.N."/>
            <person name="Segre J.A."/>
        </authorList>
    </citation>
    <scope>NUCLEOTIDE SEQUENCE [LARGE SCALE GENOMIC DNA]</scope>
    <source>
        <strain evidence="8 10">SK-NIH.Env10_0317</strain>
    </source>
</reference>
<dbReference type="PANTHER" id="PTHR30250:SF11">
    <property type="entry name" value="O-ANTIGEN TRANSPORTER-RELATED"/>
    <property type="match status" value="1"/>
</dbReference>
<feature type="transmembrane region" description="Helical" evidence="6">
    <location>
        <begin position="122"/>
        <end position="141"/>
    </location>
</feature>
<organism evidence="7 9">
    <name type="scientific">Sphingomonas koreensis</name>
    <dbReference type="NCBI Taxonomy" id="93064"/>
    <lineage>
        <taxon>Bacteria</taxon>
        <taxon>Pseudomonadati</taxon>
        <taxon>Pseudomonadota</taxon>
        <taxon>Alphaproteobacteria</taxon>
        <taxon>Sphingomonadales</taxon>
        <taxon>Sphingomonadaceae</taxon>
        <taxon>Sphingomonas</taxon>
    </lineage>
</organism>
<keyword evidence="5 6" id="KW-0472">Membrane</keyword>
<dbReference type="AlphaFoldDB" id="A0A1L6JF86"/>
<dbReference type="PANTHER" id="PTHR30250">
    <property type="entry name" value="PST FAMILY PREDICTED COLANIC ACID TRANSPORTER"/>
    <property type="match status" value="1"/>
</dbReference>
<evidence type="ECO:0000313" key="7">
    <source>
        <dbReference type="EMBL" id="APR54548.1"/>
    </source>
</evidence>
<dbReference type="RefSeq" id="WP_075152877.1">
    <property type="nucleotide sequence ID" value="NZ_QLJC01000005.1"/>
</dbReference>
<feature type="transmembrane region" description="Helical" evidence="6">
    <location>
        <begin position="180"/>
        <end position="200"/>
    </location>
</feature>
<dbReference type="EMBL" id="QQWO01000002">
    <property type="protein sequence ID" value="RSV07063.1"/>
    <property type="molecule type" value="Genomic_DNA"/>
</dbReference>
<keyword evidence="2" id="KW-1003">Cell membrane</keyword>
<feature type="transmembrane region" description="Helical" evidence="6">
    <location>
        <begin position="153"/>
        <end position="174"/>
    </location>
</feature>
<dbReference type="Proteomes" id="UP000286681">
    <property type="component" value="Unassembled WGS sequence"/>
</dbReference>
<feature type="transmembrane region" description="Helical" evidence="6">
    <location>
        <begin position="330"/>
        <end position="350"/>
    </location>
</feature>
<dbReference type="GO" id="GO:0005886">
    <property type="term" value="C:plasma membrane"/>
    <property type="evidence" value="ECO:0007669"/>
    <property type="project" value="UniProtKB-SubCell"/>
</dbReference>
<evidence type="ECO:0000256" key="4">
    <source>
        <dbReference type="ARBA" id="ARBA00022989"/>
    </source>
</evidence>
<comment type="subcellular location">
    <subcellularLocation>
        <location evidence="1">Cell membrane</location>
        <topology evidence="1">Multi-pass membrane protein</topology>
    </subcellularLocation>
</comment>
<dbReference type="STRING" id="93064.BRX40_20870"/>
<reference evidence="7" key="1">
    <citation type="submission" date="2016-12" db="EMBL/GenBank/DDBJ databases">
        <title>Whole genome sequencing of Sphingomonas koreensis.</title>
        <authorList>
            <person name="Conlan S."/>
            <person name="Thomas P.J."/>
            <person name="Mullikin J."/>
            <person name="Palmore T.N."/>
            <person name="Frank K.M."/>
            <person name="Segre J.A."/>
        </authorList>
    </citation>
    <scope>NUCLEOTIDE SEQUENCE</scope>
    <source>
        <strain evidence="7">ABOJV</strain>
    </source>
</reference>
<evidence type="ECO:0000256" key="3">
    <source>
        <dbReference type="ARBA" id="ARBA00022692"/>
    </source>
</evidence>
<keyword evidence="4 6" id="KW-1133">Transmembrane helix</keyword>
<evidence type="ECO:0000313" key="8">
    <source>
        <dbReference type="EMBL" id="RSV07063.1"/>
    </source>
</evidence>
<dbReference type="KEGG" id="skr:BRX40_20870"/>
<proteinExistence type="predicted"/>
<keyword evidence="9" id="KW-1185">Reference proteome</keyword>
<evidence type="ECO:0000256" key="2">
    <source>
        <dbReference type="ARBA" id="ARBA00022475"/>
    </source>
</evidence>
<dbReference type="EMBL" id="CP018820">
    <property type="protein sequence ID" value="APR54548.1"/>
    <property type="molecule type" value="Genomic_DNA"/>
</dbReference>
<dbReference type="InterPro" id="IPR050833">
    <property type="entry name" value="Poly_Biosynth_Transport"/>
</dbReference>
<evidence type="ECO:0000313" key="9">
    <source>
        <dbReference type="Proteomes" id="UP000185161"/>
    </source>
</evidence>
<gene>
    <name evidence="7" type="ORF">BRX40_20870</name>
    <name evidence="8" type="ORF">CA257_03460</name>
</gene>
<keyword evidence="3 6" id="KW-0812">Transmembrane</keyword>
<evidence type="ECO:0000256" key="6">
    <source>
        <dbReference type="SAM" id="Phobius"/>
    </source>
</evidence>
<protein>
    <recommendedName>
        <fullName evidence="11">O-antigen/teichoic acid export membrane protein</fullName>
    </recommendedName>
</protein>
<reference evidence="9" key="2">
    <citation type="submission" date="2016-12" db="EMBL/GenBank/DDBJ databases">
        <title>Whole genome sequencing of Sphingomonas sp. ABOJV.</title>
        <authorList>
            <person name="Conlan S."/>
            <person name="Thomas P.J."/>
            <person name="Mullikin J."/>
            <person name="Palmore T.N."/>
            <person name="Frank K.M."/>
            <person name="Segre J.A."/>
        </authorList>
    </citation>
    <scope>NUCLEOTIDE SEQUENCE [LARGE SCALE GENOMIC DNA]</scope>
    <source>
        <strain evidence="9">ABOJV</strain>
    </source>
</reference>
<evidence type="ECO:0000313" key="10">
    <source>
        <dbReference type="Proteomes" id="UP000286681"/>
    </source>
</evidence>
<feature type="transmembrane region" description="Helical" evidence="6">
    <location>
        <begin position="94"/>
        <end position="116"/>
    </location>
</feature>
<evidence type="ECO:0008006" key="11">
    <source>
        <dbReference type="Google" id="ProtNLM"/>
    </source>
</evidence>
<feature type="transmembrane region" description="Helical" evidence="6">
    <location>
        <begin position="303"/>
        <end position="324"/>
    </location>
</feature>
<feature type="transmembrane region" description="Helical" evidence="6">
    <location>
        <begin position="20"/>
        <end position="42"/>
    </location>
</feature>
<feature type="transmembrane region" description="Helical" evidence="6">
    <location>
        <begin position="396"/>
        <end position="415"/>
    </location>
</feature>
<sequence length="421" mass="45304">MLVIALRSIARGLEGRPGLVSGAIHAGGLGVRLAFMFALLYLSGPALLGQYGLLASIEVVAIYLAGLEFHAFTTRRYARRPGALRLRIALASHARLLCFSVPAAMLGAGVATWLFGLGLTPLALFGFLVIVATGSVAQEMLRFIVMTQRPVAAAILGFIRTALWQPVALLFVATEQPLEALALTWMAAAVVSLLWGGWMLRGAIFSRIRPGSRYLGRGLKAARNYYAMASASVLQSNLERFVLQLFLGPEAVGIFTFFQNLANALPALIQSSVLNVWLAQLLNQFGQGLQGRFALVAQVQRKVLVTCAILSMGVVVGVTGISLVLSRDTYLYNLWILPALLLAQSLIMWSQPLYLGLFGAHRDRIIMIQSLSVLAATLALCVLCVAQLGITGAVVSQLAGGAGLALLRWVVFVRYRRAGWV</sequence>